<name>A0A6S6TR14_9GAMM</name>
<evidence type="ECO:0000313" key="1">
    <source>
        <dbReference type="EMBL" id="CAA6817149.1"/>
    </source>
</evidence>
<sequence>MAEDPNDKPALLKAVELVLADPAVIVKETAAISVQFREKYRGKKAEGDIADMIAEKVISNYSYYAAIVGGTTALTGVVPGIGTVVAAFGGATADAALSMKYQVEMTMAIAAVYGHDITLEEEKRVCLIVAGLGAITQPSKGGKAIDSKTFSKMARQALQSATRQVVQEVFTKVGI</sequence>
<protein>
    <submittedName>
        <fullName evidence="1">Uncharacterized protein</fullName>
    </submittedName>
</protein>
<dbReference type="AlphaFoldDB" id="A0A6S6TR14"/>
<accession>A0A6S6TR14</accession>
<gene>
    <name evidence="1" type="ORF">HELGO_WM46977</name>
</gene>
<reference evidence="1" key="1">
    <citation type="submission" date="2020-01" db="EMBL/GenBank/DDBJ databases">
        <authorList>
            <person name="Meier V. D."/>
            <person name="Meier V D."/>
        </authorList>
    </citation>
    <scope>NUCLEOTIDE SEQUENCE</scope>
    <source>
        <strain evidence="1">HLG_WM_MAG_08</strain>
    </source>
</reference>
<feature type="non-terminal residue" evidence="1">
    <location>
        <position position="175"/>
    </location>
</feature>
<organism evidence="1">
    <name type="scientific">uncultured Thiotrichaceae bacterium</name>
    <dbReference type="NCBI Taxonomy" id="298394"/>
    <lineage>
        <taxon>Bacteria</taxon>
        <taxon>Pseudomonadati</taxon>
        <taxon>Pseudomonadota</taxon>
        <taxon>Gammaproteobacteria</taxon>
        <taxon>Thiotrichales</taxon>
        <taxon>Thiotrichaceae</taxon>
        <taxon>environmental samples</taxon>
    </lineage>
</organism>
<proteinExistence type="predicted"/>
<dbReference type="EMBL" id="CACVAV010000272">
    <property type="protein sequence ID" value="CAA6817149.1"/>
    <property type="molecule type" value="Genomic_DNA"/>
</dbReference>